<accession>A0A0R2BHS2</accession>
<dbReference type="EMBL" id="AYYK01000008">
    <property type="protein sequence ID" value="KRM79048.1"/>
    <property type="molecule type" value="Genomic_DNA"/>
</dbReference>
<comment type="caution">
    <text evidence="1">The sequence shown here is derived from an EMBL/GenBank/DDBJ whole genome shotgun (WGS) entry which is preliminary data.</text>
</comment>
<dbReference type="STRING" id="1423738.FC84_GL000206"/>
<dbReference type="AlphaFoldDB" id="A0A0R2BHS2"/>
<keyword evidence="2" id="KW-1185">Reference proteome</keyword>
<name>A0A0R2BHS2_9LACO</name>
<dbReference type="OrthoDB" id="2286118at2"/>
<sequence length="153" mass="18202">MTDLKQRIHVIGWLAQEDQKMLSETDRLSFFMFFYEVLRKDSGLTADFTGFTIEPLLGQPQLLDFRDAYRQDPEGVLDEANQAYQENPNKVDKGLATMAYVLVRNNSLGFLQDFVRQFDFWKNWQKYHRPSPLRELSIHDQNRIAEYFNRNNK</sequence>
<proteinExistence type="predicted"/>
<dbReference type="PATRIC" id="fig|1423738.3.peg.207"/>
<dbReference type="RefSeq" id="WP_057756612.1">
    <property type="nucleotide sequence ID" value="NZ_AYYK01000008.1"/>
</dbReference>
<protein>
    <submittedName>
        <fullName evidence="1">Uncharacterized protein</fullName>
    </submittedName>
</protein>
<evidence type="ECO:0000313" key="2">
    <source>
        <dbReference type="Proteomes" id="UP000051813"/>
    </source>
</evidence>
<organism evidence="1 2">
    <name type="scientific">Lapidilactobacillus dextrinicus DSM 20335</name>
    <dbReference type="NCBI Taxonomy" id="1423738"/>
    <lineage>
        <taxon>Bacteria</taxon>
        <taxon>Bacillati</taxon>
        <taxon>Bacillota</taxon>
        <taxon>Bacilli</taxon>
        <taxon>Lactobacillales</taxon>
        <taxon>Lactobacillaceae</taxon>
        <taxon>Lapidilactobacillus</taxon>
    </lineage>
</organism>
<reference evidence="1 2" key="1">
    <citation type="journal article" date="2015" name="Genome Announc.">
        <title>Expanding the biotechnology potential of lactobacilli through comparative genomics of 213 strains and associated genera.</title>
        <authorList>
            <person name="Sun Z."/>
            <person name="Harris H.M."/>
            <person name="McCann A."/>
            <person name="Guo C."/>
            <person name="Argimon S."/>
            <person name="Zhang W."/>
            <person name="Yang X."/>
            <person name="Jeffery I.B."/>
            <person name="Cooney J.C."/>
            <person name="Kagawa T.F."/>
            <person name="Liu W."/>
            <person name="Song Y."/>
            <person name="Salvetti E."/>
            <person name="Wrobel A."/>
            <person name="Rasinkangas P."/>
            <person name="Parkhill J."/>
            <person name="Rea M.C."/>
            <person name="O'Sullivan O."/>
            <person name="Ritari J."/>
            <person name="Douillard F.P."/>
            <person name="Paul Ross R."/>
            <person name="Yang R."/>
            <person name="Briner A.E."/>
            <person name="Felis G.E."/>
            <person name="de Vos W.M."/>
            <person name="Barrangou R."/>
            <person name="Klaenhammer T.R."/>
            <person name="Caufield P.W."/>
            <person name="Cui Y."/>
            <person name="Zhang H."/>
            <person name="O'Toole P.W."/>
        </authorList>
    </citation>
    <scope>NUCLEOTIDE SEQUENCE [LARGE SCALE GENOMIC DNA]</scope>
    <source>
        <strain evidence="1 2">DSM 20335</strain>
    </source>
</reference>
<gene>
    <name evidence="1" type="ORF">FC84_GL000206</name>
</gene>
<evidence type="ECO:0000313" key="1">
    <source>
        <dbReference type="EMBL" id="KRM79048.1"/>
    </source>
</evidence>
<dbReference type="Proteomes" id="UP000051813">
    <property type="component" value="Unassembled WGS sequence"/>
</dbReference>